<dbReference type="GO" id="GO:1990745">
    <property type="term" value="C:EARP complex"/>
    <property type="evidence" value="ECO:0007669"/>
    <property type="project" value="InterPro"/>
</dbReference>
<dbReference type="InParanoid" id="D8M2B2"/>
<proteinExistence type="predicted"/>
<dbReference type="EMBL" id="FN668648">
    <property type="protein sequence ID" value="CBK22207.2"/>
    <property type="molecule type" value="Genomic_DNA"/>
</dbReference>
<dbReference type="InterPro" id="IPR040047">
    <property type="entry name" value="VPS50"/>
</dbReference>
<evidence type="ECO:0000256" key="1">
    <source>
        <dbReference type="ARBA" id="ARBA00022448"/>
    </source>
</evidence>
<dbReference type="GO" id="GO:0005829">
    <property type="term" value="C:cytosol"/>
    <property type="evidence" value="ECO:0007669"/>
    <property type="project" value="GOC"/>
</dbReference>
<feature type="domain" description="Vacuolar protein sorting-associated protein 54 N-terminal" evidence="5">
    <location>
        <begin position="89"/>
        <end position="300"/>
    </location>
</feature>
<dbReference type="PANTHER" id="PTHR13258">
    <property type="entry name" value="SYNDETIN"/>
    <property type="match status" value="1"/>
</dbReference>
<gene>
    <name evidence="6" type="ORF">GSBLH_T00002257001</name>
</gene>
<dbReference type="PANTHER" id="PTHR13258:SF0">
    <property type="entry name" value="SYNDETIN"/>
    <property type="match status" value="1"/>
</dbReference>
<dbReference type="RefSeq" id="XP_012896255.1">
    <property type="nucleotide sequence ID" value="XM_013040801.1"/>
</dbReference>
<dbReference type="AlphaFoldDB" id="D8M2B2"/>
<name>D8M2B2_BLAHO</name>
<evidence type="ECO:0000313" key="7">
    <source>
        <dbReference type="Proteomes" id="UP000008312"/>
    </source>
</evidence>
<keyword evidence="1" id="KW-0813">Transport</keyword>
<dbReference type="OrthoDB" id="10263345at2759"/>
<dbReference type="InterPro" id="IPR019515">
    <property type="entry name" value="VPS54_N"/>
</dbReference>
<evidence type="ECO:0000313" key="6">
    <source>
        <dbReference type="EMBL" id="CBK22207.2"/>
    </source>
</evidence>
<dbReference type="Pfam" id="PF10475">
    <property type="entry name" value="Vps54_N"/>
    <property type="match status" value="1"/>
</dbReference>
<reference evidence="6" key="1">
    <citation type="submission" date="2010-02" db="EMBL/GenBank/DDBJ databases">
        <title>Sequencing and annotation of the Blastocystis hominis genome.</title>
        <authorList>
            <person name="Wincker P."/>
        </authorList>
    </citation>
    <scope>NUCLEOTIDE SEQUENCE</scope>
    <source>
        <strain evidence="6">Singapore isolate B</strain>
    </source>
</reference>
<dbReference type="GO" id="GO:0032456">
    <property type="term" value="P:endocytic recycling"/>
    <property type="evidence" value="ECO:0007669"/>
    <property type="project" value="InterPro"/>
</dbReference>
<organism evidence="6">
    <name type="scientific">Blastocystis hominis</name>
    <dbReference type="NCBI Taxonomy" id="12968"/>
    <lineage>
        <taxon>Eukaryota</taxon>
        <taxon>Sar</taxon>
        <taxon>Stramenopiles</taxon>
        <taxon>Bigyra</taxon>
        <taxon>Opalozoa</taxon>
        <taxon>Opalinata</taxon>
        <taxon>Blastocystidae</taxon>
        <taxon>Blastocystis</taxon>
    </lineage>
</organism>
<dbReference type="GeneID" id="24919449"/>
<dbReference type="GO" id="GO:0000149">
    <property type="term" value="F:SNARE binding"/>
    <property type="evidence" value="ECO:0007669"/>
    <property type="project" value="TreeGrafter"/>
</dbReference>
<protein>
    <recommendedName>
        <fullName evidence="5">Vacuolar protein sorting-associated protein 54 N-terminal domain-containing protein</fullName>
    </recommendedName>
</protein>
<dbReference type="GO" id="GO:0042147">
    <property type="term" value="P:retrograde transport, endosome to Golgi"/>
    <property type="evidence" value="ECO:0007669"/>
    <property type="project" value="InterPro"/>
</dbReference>
<keyword evidence="3" id="KW-0175">Coiled coil</keyword>
<keyword evidence="2" id="KW-0653">Protein transport</keyword>
<evidence type="ECO:0000259" key="5">
    <source>
        <dbReference type="Pfam" id="PF10475"/>
    </source>
</evidence>
<accession>D8M2B2</accession>
<feature type="region of interest" description="Disordered" evidence="4">
    <location>
        <begin position="305"/>
        <end position="344"/>
    </location>
</feature>
<sequence length="413" mass="47141">MQMFERLRKAGAKVSKLENLGLQAMKLTPTTEKDNSLCGVIRREALLPDELNTTDFTKEQRKKRTDALKAQQEMDEQVLNAQLDPARMEETFDPVPEVIRDYPNDPDMNEFWMIKTEGLIKSQMEIVDDHLNKAVSANYNDFLTGIKLIQEIDLDLSRSNVYVQNTRRMLEQSKKTITEPGLSIAHQRRRELRLRQVQSIIESFQDLSDLESTLHKVIESGDIIKGVEIASQLESMIMSEALMQYTCLDSMRIRVENVWPRLQERLVQSVREQLLQFDPTTYANVFRTYSVLDAHLTAMETQKLKKQALDNASNRSLNRGQDDPRSPRSPKSPSSPVPPAPKKIKKDGYVNVLQKCACSLLTEGGESALKQFLLQSKENILPRDLIMQMGYTQLCASVKPADVALDEGRIKRS</sequence>
<feature type="compositionally biased region" description="Polar residues" evidence="4">
    <location>
        <begin position="310"/>
        <end position="319"/>
    </location>
</feature>
<evidence type="ECO:0000256" key="3">
    <source>
        <dbReference type="ARBA" id="ARBA00023054"/>
    </source>
</evidence>
<evidence type="ECO:0000256" key="2">
    <source>
        <dbReference type="ARBA" id="ARBA00022927"/>
    </source>
</evidence>
<dbReference type="GO" id="GO:0015031">
    <property type="term" value="P:protein transport"/>
    <property type="evidence" value="ECO:0007669"/>
    <property type="project" value="UniProtKB-KW"/>
</dbReference>
<keyword evidence="7" id="KW-1185">Reference proteome</keyword>
<dbReference type="Proteomes" id="UP000008312">
    <property type="component" value="Unassembled WGS sequence"/>
</dbReference>
<evidence type="ECO:0000256" key="4">
    <source>
        <dbReference type="SAM" id="MobiDB-lite"/>
    </source>
</evidence>